<gene>
    <name evidence="7" type="ORF">ACFQ5J_08870</name>
</gene>
<organism evidence="7 8">
    <name type="scientific">Lacticaseibacillus baoqingensis</name>
    <dbReference type="NCBI Taxonomy" id="2486013"/>
    <lineage>
        <taxon>Bacteria</taxon>
        <taxon>Bacillati</taxon>
        <taxon>Bacillota</taxon>
        <taxon>Bacilli</taxon>
        <taxon>Lactobacillales</taxon>
        <taxon>Lactobacillaceae</taxon>
        <taxon>Lacticaseibacillus</taxon>
    </lineage>
</organism>
<name>A0ABW4EA50_9LACO</name>
<comment type="similarity">
    <text evidence="1 5">Belongs to the flavin oxidoreductase frp family.</text>
</comment>
<keyword evidence="3 5" id="KW-0288">FMN</keyword>
<dbReference type="InterPro" id="IPR016446">
    <property type="entry name" value="Flavin_OxRdtase_Frp"/>
</dbReference>
<protein>
    <submittedName>
        <fullName evidence="7">Nitroreductase family protein</fullName>
    </submittedName>
</protein>
<feature type="domain" description="Nitroreductase" evidence="6">
    <location>
        <begin position="7"/>
        <end position="156"/>
    </location>
</feature>
<dbReference type="RefSeq" id="WP_125751437.1">
    <property type="nucleotide sequence ID" value="NZ_JBHTON010000028.1"/>
</dbReference>
<dbReference type="SUPFAM" id="SSF55469">
    <property type="entry name" value="FMN-dependent nitroreductase-like"/>
    <property type="match status" value="1"/>
</dbReference>
<comment type="caution">
    <text evidence="7">The sequence shown here is derived from an EMBL/GenBank/DDBJ whole genome shotgun (WGS) entry which is preliminary data.</text>
</comment>
<evidence type="ECO:0000313" key="8">
    <source>
        <dbReference type="Proteomes" id="UP001597252"/>
    </source>
</evidence>
<sequence>MESVALHHRSIRRFKPIAVDYQALEAVAQATSSSEFLQSFTMIRITAPTLRAKIAKISGSAVLAQPNGELFIFVIDTSRDIHLTDPASDCHNYTNWNAFLAGAFDATLAAQNVLACAERSGLGGVMLGSILNDPQQMIDLLHLPRYTFPLLGLIVGVPAEDPQRKPRLPQALVVSENTYPAFDAEAMAHYDQAVSDYYANRASGARQESFTSLVQQHLTADQHHRDEIGAILKAQGFNLPQA</sequence>
<keyword evidence="2 5" id="KW-0285">Flavoprotein</keyword>
<keyword evidence="4 5" id="KW-0560">Oxidoreductase</keyword>
<proteinExistence type="inferred from homology"/>
<dbReference type="PIRSF" id="PIRSF005426">
    <property type="entry name" value="Frp"/>
    <property type="match status" value="1"/>
</dbReference>
<dbReference type="PANTHER" id="PTHR43425">
    <property type="entry name" value="OXYGEN-INSENSITIVE NADPH NITROREDUCTASE"/>
    <property type="match status" value="1"/>
</dbReference>
<dbReference type="InterPro" id="IPR029479">
    <property type="entry name" value="Nitroreductase"/>
</dbReference>
<dbReference type="PANTHER" id="PTHR43425:SF2">
    <property type="entry name" value="OXYGEN-INSENSITIVE NADPH NITROREDUCTASE"/>
    <property type="match status" value="1"/>
</dbReference>
<evidence type="ECO:0000256" key="5">
    <source>
        <dbReference type="PIRNR" id="PIRNR005426"/>
    </source>
</evidence>
<dbReference type="Gene3D" id="3.40.109.10">
    <property type="entry name" value="NADH Oxidase"/>
    <property type="match status" value="1"/>
</dbReference>
<evidence type="ECO:0000259" key="6">
    <source>
        <dbReference type="Pfam" id="PF00881"/>
    </source>
</evidence>
<evidence type="ECO:0000256" key="2">
    <source>
        <dbReference type="ARBA" id="ARBA00022630"/>
    </source>
</evidence>
<evidence type="ECO:0000256" key="4">
    <source>
        <dbReference type="ARBA" id="ARBA00023002"/>
    </source>
</evidence>
<keyword evidence="5" id="KW-0521">NADP</keyword>
<dbReference type="EMBL" id="JBHTON010000028">
    <property type="protein sequence ID" value="MFD1485340.1"/>
    <property type="molecule type" value="Genomic_DNA"/>
</dbReference>
<evidence type="ECO:0000256" key="3">
    <source>
        <dbReference type="ARBA" id="ARBA00022643"/>
    </source>
</evidence>
<dbReference type="Pfam" id="PF00881">
    <property type="entry name" value="Nitroreductase"/>
    <property type="match status" value="1"/>
</dbReference>
<accession>A0ABW4EA50</accession>
<dbReference type="InterPro" id="IPR000415">
    <property type="entry name" value="Nitroreductase-like"/>
</dbReference>
<evidence type="ECO:0000313" key="7">
    <source>
        <dbReference type="EMBL" id="MFD1485340.1"/>
    </source>
</evidence>
<evidence type="ECO:0000256" key="1">
    <source>
        <dbReference type="ARBA" id="ARBA00008366"/>
    </source>
</evidence>
<dbReference type="Proteomes" id="UP001597252">
    <property type="component" value="Unassembled WGS sequence"/>
</dbReference>
<keyword evidence="8" id="KW-1185">Reference proteome</keyword>
<reference evidence="8" key="1">
    <citation type="journal article" date="2019" name="Int. J. Syst. Evol. Microbiol.">
        <title>The Global Catalogue of Microorganisms (GCM) 10K type strain sequencing project: providing services to taxonomists for standard genome sequencing and annotation.</title>
        <authorList>
            <consortium name="The Broad Institute Genomics Platform"/>
            <consortium name="The Broad Institute Genome Sequencing Center for Infectious Disease"/>
            <person name="Wu L."/>
            <person name="Ma J."/>
        </authorList>
    </citation>
    <scope>NUCLEOTIDE SEQUENCE [LARGE SCALE GENOMIC DNA]</scope>
    <source>
        <strain evidence="8">CCM 8903</strain>
    </source>
</reference>